<dbReference type="EMBL" id="JAESJJ010000056">
    <property type="protein sequence ID" value="MBL3611232.1"/>
    <property type="molecule type" value="Genomic_DNA"/>
</dbReference>
<comment type="caution">
    <text evidence="2">The sequence shown here is derived from an EMBL/GenBank/DDBJ whole genome shotgun (WGS) entry which is preliminary data.</text>
</comment>
<dbReference type="InterPro" id="IPR011042">
    <property type="entry name" value="6-blade_b-propeller_TolB-like"/>
</dbReference>
<dbReference type="Proteomes" id="UP000604473">
    <property type="component" value="Unassembled WGS sequence"/>
</dbReference>
<gene>
    <name evidence="2" type="ORF">JMM60_21155</name>
</gene>
<protein>
    <submittedName>
        <fullName evidence="2">SMP-30/gluconolactonase/LRE family protein</fullName>
    </submittedName>
</protein>
<dbReference type="Pfam" id="PF08450">
    <property type="entry name" value="SGL"/>
    <property type="match status" value="1"/>
</dbReference>
<dbReference type="InterPro" id="IPR013658">
    <property type="entry name" value="SGL"/>
</dbReference>
<evidence type="ECO:0000313" key="2">
    <source>
        <dbReference type="EMBL" id="MBL3611232.1"/>
    </source>
</evidence>
<evidence type="ECO:0000313" key="3">
    <source>
        <dbReference type="Proteomes" id="UP000604473"/>
    </source>
</evidence>
<name>A0ABS1RZ96_RHOSU</name>
<keyword evidence="3" id="KW-1185">Reference proteome</keyword>
<organism evidence="2 3">
    <name type="scientific">Rhodovulum sulfidophilum</name>
    <name type="common">Rhodobacter sulfidophilus</name>
    <dbReference type="NCBI Taxonomy" id="35806"/>
    <lineage>
        <taxon>Bacteria</taxon>
        <taxon>Pseudomonadati</taxon>
        <taxon>Pseudomonadota</taxon>
        <taxon>Alphaproteobacteria</taxon>
        <taxon>Rhodobacterales</taxon>
        <taxon>Paracoccaceae</taxon>
        <taxon>Rhodovulum</taxon>
    </lineage>
</organism>
<reference evidence="2 3" key="1">
    <citation type="submission" date="2021-01" db="EMBL/GenBank/DDBJ databases">
        <title>Draft genomes of Rhodovulum sulfidophilum.</title>
        <authorList>
            <person name="Guzman M.S."/>
        </authorList>
    </citation>
    <scope>NUCLEOTIDE SEQUENCE [LARGE SCALE GENOMIC DNA]</scope>
    <source>
        <strain evidence="2 3">AB35</strain>
    </source>
</reference>
<feature type="domain" description="SMP-30/Gluconolactonase/LRE-like region" evidence="1">
    <location>
        <begin position="18"/>
        <end position="82"/>
    </location>
</feature>
<evidence type="ECO:0000259" key="1">
    <source>
        <dbReference type="Pfam" id="PF08450"/>
    </source>
</evidence>
<sequence>MKDVAPNIAVAVRTKAAIGESPLWSARRERLLWIDIMGRQLHTYDPATGRDDATELPTAAGLLAEDSSGEIVLGLEHGLGTAARPQVVGIAIGLAGPIVEHAILIRRHLPGFREGSPALLQLLAARAGVGPLAQSGRTVVNRRWCQTSGCRVSARSMACGRPTKRTWSSVSISPARLQSIATIAPRRRG</sequence>
<dbReference type="Gene3D" id="2.120.10.30">
    <property type="entry name" value="TolB, C-terminal domain"/>
    <property type="match status" value="1"/>
</dbReference>
<accession>A0ABS1RZ96</accession>
<proteinExistence type="predicted"/>